<evidence type="ECO:0000256" key="1">
    <source>
        <dbReference type="SAM" id="MobiDB-lite"/>
    </source>
</evidence>
<feature type="region of interest" description="Disordered" evidence="1">
    <location>
        <begin position="1"/>
        <end position="20"/>
    </location>
</feature>
<gene>
    <name evidence="3" type="ORF">BCR43DRAFT_493904</name>
</gene>
<proteinExistence type="predicted"/>
<dbReference type="EMBL" id="MCGN01000007">
    <property type="protein sequence ID" value="ORY94377.1"/>
    <property type="molecule type" value="Genomic_DNA"/>
</dbReference>
<dbReference type="AlphaFoldDB" id="A0A1X2H729"/>
<feature type="transmembrane region" description="Helical" evidence="2">
    <location>
        <begin position="41"/>
        <end position="58"/>
    </location>
</feature>
<organism evidence="3 4">
    <name type="scientific">Syncephalastrum racemosum</name>
    <name type="common">Filamentous fungus</name>
    <dbReference type="NCBI Taxonomy" id="13706"/>
    <lineage>
        <taxon>Eukaryota</taxon>
        <taxon>Fungi</taxon>
        <taxon>Fungi incertae sedis</taxon>
        <taxon>Mucoromycota</taxon>
        <taxon>Mucoromycotina</taxon>
        <taxon>Mucoromycetes</taxon>
        <taxon>Mucorales</taxon>
        <taxon>Syncephalastraceae</taxon>
        <taxon>Syncephalastrum</taxon>
    </lineage>
</organism>
<dbReference type="InParanoid" id="A0A1X2H729"/>
<reference evidence="3 4" key="1">
    <citation type="submission" date="2016-07" db="EMBL/GenBank/DDBJ databases">
        <title>Pervasive Adenine N6-methylation of Active Genes in Fungi.</title>
        <authorList>
            <consortium name="DOE Joint Genome Institute"/>
            <person name="Mondo S.J."/>
            <person name="Dannebaum R.O."/>
            <person name="Kuo R.C."/>
            <person name="Labutti K."/>
            <person name="Haridas S."/>
            <person name="Kuo A."/>
            <person name="Salamov A."/>
            <person name="Ahrendt S.R."/>
            <person name="Lipzen A."/>
            <person name="Sullivan W."/>
            <person name="Andreopoulos W.B."/>
            <person name="Clum A."/>
            <person name="Lindquist E."/>
            <person name="Daum C."/>
            <person name="Ramamoorthy G.K."/>
            <person name="Gryganskyi A."/>
            <person name="Culley D."/>
            <person name="Magnuson J.K."/>
            <person name="James T.Y."/>
            <person name="O'Malley M.A."/>
            <person name="Stajich J.E."/>
            <person name="Spatafora J.W."/>
            <person name="Visel A."/>
            <person name="Grigoriev I.V."/>
        </authorList>
    </citation>
    <scope>NUCLEOTIDE SEQUENCE [LARGE SCALE GENOMIC DNA]</scope>
    <source>
        <strain evidence="3 4">NRRL 2496</strain>
    </source>
</reference>
<keyword evidence="2" id="KW-0472">Membrane</keyword>
<accession>A0A1X2H729</accession>
<name>A0A1X2H729_SYNRA</name>
<dbReference type="Proteomes" id="UP000242180">
    <property type="component" value="Unassembled WGS sequence"/>
</dbReference>
<evidence type="ECO:0000256" key="2">
    <source>
        <dbReference type="SAM" id="Phobius"/>
    </source>
</evidence>
<keyword evidence="2" id="KW-0812">Transmembrane</keyword>
<keyword evidence="4" id="KW-1185">Reference proteome</keyword>
<evidence type="ECO:0000313" key="4">
    <source>
        <dbReference type="Proteomes" id="UP000242180"/>
    </source>
</evidence>
<sequence>MFVATRKRKSSPPATRSTVKDLKKPVIRDGQPNKRHFSKHCIFLFILVLLLGLGSIGLRACQKRDVCRQAIDEYHATLSQGVPGTWARHFQATRALIQEQAFPWFRHKALFSQNGYIHTIWCNLDDYIHNRHIKKMPTIVKGDSQHDRTAAMEETLRQRVHHWVQDIQNDERRKEMENMAWHMIRQVRQEHLASAAAKISSASPSEHIQSFAAQSGASSTV</sequence>
<evidence type="ECO:0000313" key="3">
    <source>
        <dbReference type="EMBL" id="ORY94377.1"/>
    </source>
</evidence>
<feature type="compositionally biased region" description="Basic residues" evidence="1">
    <location>
        <begin position="1"/>
        <end position="10"/>
    </location>
</feature>
<protein>
    <submittedName>
        <fullName evidence="3">Uncharacterized protein</fullName>
    </submittedName>
</protein>
<keyword evidence="2" id="KW-1133">Transmembrane helix</keyword>
<comment type="caution">
    <text evidence="3">The sequence shown here is derived from an EMBL/GenBank/DDBJ whole genome shotgun (WGS) entry which is preliminary data.</text>
</comment>